<accession>A0ABU4S194</accession>
<feature type="domain" description="RNA polymerase sigma-70 region 2" evidence="7">
    <location>
        <begin position="24"/>
        <end position="90"/>
    </location>
</feature>
<dbReference type="InterPro" id="IPR014284">
    <property type="entry name" value="RNA_pol_sigma-70_dom"/>
</dbReference>
<evidence type="ECO:0000256" key="5">
    <source>
        <dbReference type="ARBA" id="ARBA00023163"/>
    </source>
</evidence>
<dbReference type="NCBIfam" id="TIGR02937">
    <property type="entry name" value="sigma70-ECF"/>
    <property type="match status" value="1"/>
</dbReference>
<sequence>MDISDHVLIERTVKSQDQHAYSQLVRRYQSRLRVALRQMCNGDEALADDIAQEAFIKAYKALAGFKSESQFFTWLYQIARNQLVSHLRKKFPEVDSEAVERAGASTVAPGSGEMIKRDLGQAMAQLSAHQREAIHLTYQLGHSNEEVANLMHLPVGTIKSHILRGKAKLKEILHEWQGETPNEFG</sequence>
<protein>
    <recommendedName>
        <fullName evidence="6">RNA polymerase sigma factor</fullName>
    </recommendedName>
</protein>
<gene>
    <name evidence="9" type="ORF">SCD92_12830</name>
</gene>
<evidence type="ECO:0000256" key="6">
    <source>
        <dbReference type="RuleBase" id="RU000716"/>
    </source>
</evidence>
<dbReference type="PANTHER" id="PTHR43133">
    <property type="entry name" value="RNA POLYMERASE ECF-TYPE SIGMA FACTO"/>
    <property type="match status" value="1"/>
</dbReference>
<dbReference type="Gene3D" id="1.10.1740.10">
    <property type="match status" value="1"/>
</dbReference>
<proteinExistence type="inferred from homology"/>
<comment type="similarity">
    <text evidence="1 6">Belongs to the sigma-70 factor family. ECF subfamily.</text>
</comment>
<dbReference type="PROSITE" id="PS01063">
    <property type="entry name" value="SIGMA70_ECF"/>
    <property type="match status" value="1"/>
</dbReference>
<dbReference type="PANTHER" id="PTHR43133:SF51">
    <property type="entry name" value="RNA POLYMERASE SIGMA FACTOR"/>
    <property type="match status" value="1"/>
</dbReference>
<dbReference type="InterPro" id="IPR039425">
    <property type="entry name" value="RNA_pol_sigma-70-like"/>
</dbReference>
<keyword evidence="4 6" id="KW-0238">DNA-binding</keyword>
<dbReference type="Proteomes" id="UP001273505">
    <property type="component" value="Unassembled WGS sequence"/>
</dbReference>
<organism evidence="9 10">
    <name type="scientific">Gilvimarinus gilvus</name>
    <dbReference type="NCBI Taxonomy" id="3058038"/>
    <lineage>
        <taxon>Bacteria</taxon>
        <taxon>Pseudomonadati</taxon>
        <taxon>Pseudomonadota</taxon>
        <taxon>Gammaproteobacteria</taxon>
        <taxon>Cellvibrionales</taxon>
        <taxon>Cellvibrionaceae</taxon>
        <taxon>Gilvimarinus</taxon>
    </lineage>
</organism>
<keyword evidence="10" id="KW-1185">Reference proteome</keyword>
<feature type="domain" description="RNA polymerase sigma factor 70 region 4 type 2" evidence="8">
    <location>
        <begin position="117"/>
        <end position="169"/>
    </location>
</feature>
<evidence type="ECO:0000256" key="2">
    <source>
        <dbReference type="ARBA" id="ARBA00023015"/>
    </source>
</evidence>
<dbReference type="SUPFAM" id="SSF88946">
    <property type="entry name" value="Sigma2 domain of RNA polymerase sigma factors"/>
    <property type="match status" value="1"/>
</dbReference>
<comment type="caution">
    <text evidence="9">The sequence shown here is derived from an EMBL/GenBank/DDBJ whole genome shotgun (WGS) entry which is preliminary data.</text>
</comment>
<dbReference type="RefSeq" id="WP_302720879.1">
    <property type="nucleotide sequence ID" value="NZ_JAULRU010000215.1"/>
</dbReference>
<evidence type="ECO:0000259" key="7">
    <source>
        <dbReference type="Pfam" id="PF04542"/>
    </source>
</evidence>
<name>A0ABU4S194_9GAMM</name>
<dbReference type="Gene3D" id="1.10.10.10">
    <property type="entry name" value="Winged helix-like DNA-binding domain superfamily/Winged helix DNA-binding domain"/>
    <property type="match status" value="1"/>
</dbReference>
<keyword evidence="2 6" id="KW-0805">Transcription regulation</keyword>
<reference evidence="9 10" key="1">
    <citation type="submission" date="2023-11" db="EMBL/GenBank/DDBJ databases">
        <title>Gilvimarinus fulvus sp. nov., isolated from the surface of Kelp.</title>
        <authorList>
            <person name="Sun Y.Y."/>
            <person name="Gong Y."/>
            <person name="Du Z.J."/>
        </authorList>
    </citation>
    <scope>NUCLEOTIDE SEQUENCE [LARGE SCALE GENOMIC DNA]</scope>
    <source>
        <strain evidence="9 10">SDUM040013</strain>
    </source>
</reference>
<keyword evidence="3 6" id="KW-0731">Sigma factor</keyword>
<dbReference type="InterPro" id="IPR000838">
    <property type="entry name" value="RNA_pol_sigma70_ECF_CS"/>
</dbReference>
<evidence type="ECO:0000256" key="3">
    <source>
        <dbReference type="ARBA" id="ARBA00023082"/>
    </source>
</evidence>
<dbReference type="Pfam" id="PF08281">
    <property type="entry name" value="Sigma70_r4_2"/>
    <property type="match status" value="1"/>
</dbReference>
<dbReference type="InterPro" id="IPR013324">
    <property type="entry name" value="RNA_pol_sigma_r3/r4-like"/>
</dbReference>
<dbReference type="InterPro" id="IPR013249">
    <property type="entry name" value="RNA_pol_sigma70_r4_t2"/>
</dbReference>
<keyword evidence="5 6" id="KW-0804">Transcription</keyword>
<dbReference type="CDD" id="cd06171">
    <property type="entry name" value="Sigma70_r4"/>
    <property type="match status" value="1"/>
</dbReference>
<evidence type="ECO:0000256" key="4">
    <source>
        <dbReference type="ARBA" id="ARBA00023125"/>
    </source>
</evidence>
<evidence type="ECO:0000313" key="9">
    <source>
        <dbReference type="EMBL" id="MDX6850251.1"/>
    </source>
</evidence>
<dbReference type="Pfam" id="PF04542">
    <property type="entry name" value="Sigma70_r2"/>
    <property type="match status" value="1"/>
</dbReference>
<dbReference type="SUPFAM" id="SSF88659">
    <property type="entry name" value="Sigma3 and sigma4 domains of RNA polymerase sigma factors"/>
    <property type="match status" value="1"/>
</dbReference>
<evidence type="ECO:0000259" key="8">
    <source>
        <dbReference type="Pfam" id="PF08281"/>
    </source>
</evidence>
<dbReference type="InterPro" id="IPR007627">
    <property type="entry name" value="RNA_pol_sigma70_r2"/>
</dbReference>
<evidence type="ECO:0000256" key="1">
    <source>
        <dbReference type="ARBA" id="ARBA00010641"/>
    </source>
</evidence>
<evidence type="ECO:0000313" key="10">
    <source>
        <dbReference type="Proteomes" id="UP001273505"/>
    </source>
</evidence>
<dbReference type="EMBL" id="JAXAFO010000021">
    <property type="protein sequence ID" value="MDX6850251.1"/>
    <property type="molecule type" value="Genomic_DNA"/>
</dbReference>
<dbReference type="InterPro" id="IPR036388">
    <property type="entry name" value="WH-like_DNA-bd_sf"/>
</dbReference>
<dbReference type="InterPro" id="IPR013325">
    <property type="entry name" value="RNA_pol_sigma_r2"/>
</dbReference>